<evidence type="ECO:0000256" key="1">
    <source>
        <dbReference type="SAM" id="Phobius"/>
    </source>
</evidence>
<feature type="transmembrane region" description="Helical" evidence="1">
    <location>
        <begin position="43"/>
        <end position="65"/>
    </location>
</feature>
<reference evidence="3 4" key="1">
    <citation type="submission" date="2014-02" db="EMBL/GenBank/DDBJ databases">
        <title>Draft genome sequence of Lysinibacillus odysseyi NBRC 100172.</title>
        <authorList>
            <person name="Zhang F."/>
            <person name="Wang G."/>
            <person name="Zhang L."/>
        </authorList>
    </citation>
    <scope>NUCLEOTIDE SEQUENCE [LARGE SCALE GENOMIC DNA]</scope>
    <source>
        <strain evidence="3 4">NBRC 100172</strain>
    </source>
</reference>
<dbReference type="EMBL" id="JPVP01000056">
    <property type="protein sequence ID" value="KGR84412.1"/>
    <property type="molecule type" value="Genomic_DNA"/>
</dbReference>
<keyword evidence="1" id="KW-1133">Transmembrane helix</keyword>
<dbReference type="InterPro" id="IPR006976">
    <property type="entry name" value="VanZ-like"/>
</dbReference>
<feature type="transmembrane region" description="Helical" evidence="1">
    <location>
        <begin position="183"/>
        <end position="205"/>
    </location>
</feature>
<feature type="transmembrane region" description="Helical" evidence="1">
    <location>
        <begin position="121"/>
        <end position="141"/>
    </location>
</feature>
<evidence type="ECO:0000259" key="2">
    <source>
        <dbReference type="Pfam" id="PF04892"/>
    </source>
</evidence>
<feature type="transmembrane region" description="Helical" evidence="1">
    <location>
        <begin position="13"/>
        <end position="31"/>
    </location>
</feature>
<feature type="transmembrane region" description="Helical" evidence="1">
    <location>
        <begin position="95"/>
        <end position="114"/>
    </location>
</feature>
<dbReference type="Pfam" id="PF04892">
    <property type="entry name" value="VanZ"/>
    <property type="match status" value="1"/>
</dbReference>
<feature type="domain" description="VanZ-like" evidence="2">
    <location>
        <begin position="53"/>
        <end position="168"/>
    </location>
</feature>
<name>A0A0A3JBL2_9BACI</name>
<protein>
    <recommendedName>
        <fullName evidence="2">VanZ-like domain-containing protein</fullName>
    </recommendedName>
</protein>
<sequence length="470" mass="53733">MDLISVVSGLLPYVKYSVVILIILFVGYFVYRKFFYKQYPIRLSTFVCITLLICWAVVVVGITTLSRPANFTGQVNISLFSGYINAWNKWSLFELQLIIFNMVMFMPLGALLPLLHKKNRLFWRVLVLSLVVTLSLEVFQLLSGKGIFELDDLLHNTVGSLAGYFFMMGIIEVIKQRKLKLAPVVRAIAIPLSFAVLFGIAAIVYEVQEFGNMPFKPAQKQSMEQVHVQLETTLFDQKAGACIYYNEDIRNKKVIKDIAHSIAKQFQLQQVGGLRRESENLSFAFVDAEGTNYSLSYSITNGTWDWYTDHLDENPSPADIKQQRQLIEDWLKKESLLPSEAIYQQQDERTIRWDLAKPENRQTACEDFSEGMIIATLSHQQKPESLFYMISNNEMVAKEPIISQKDAYEALVNGEFSLFNPLQKGDTLTITDVQLTYAYDTKGYYRPVYEFTGSVNDPDFVVAITIDAMQ</sequence>
<proteinExistence type="predicted"/>
<accession>A0A0A3JBL2</accession>
<gene>
    <name evidence="3" type="ORF">CD32_12545</name>
</gene>
<keyword evidence="1" id="KW-0472">Membrane</keyword>
<feature type="transmembrane region" description="Helical" evidence="1">
    <location>
        <begin position="153"/>
        <end position="171"/>
    </location>
</feature>
<dbReference type="eggNOG" id="COG4767">
    <property type="taxonomic scope" value="Bacteria"/>
</dbReference>
<dbReference type="PANTHER" id="PTHR36834:SF1">
    <property type="entry name" value="INTEGRAL MEMBRANE PROTEIN"/>
    <property type="match status" value="1"/>
</dbReference>
<keyword evidence="4" id="KW-1185">Reference proteome</keyword>
<evidence type="ECO:0000313" key="4">
    <source>
        <dbReference type="Proteomes" id="UP000030437"/>
    </source>
</evidence>
<dbReference type="InterPro" id="IPR053150">
    <property type="entry name" value="Teicoplanin_resist-assoc"/>
</dbReference>
<dbReference type="STRING" id="1220589.CD32_12545"/>
<dbReference type="AlphaFoldDB" id="A0A0A3JBL2"/>
<organism evidence="3 4">
    <name type="scientific">Lysinibacillus odysseyi 34hs-1 = NBRC 100172</name>
    <dbReference type="NCBI Taxonomy" id="1220589"/>
    <lineage>
        <taxon>Bacteria</taxon>
        <taxon>Bacillati</taxon>
        <taxon>Bacillota</taxon>
        <taxon>Bacilli</taxon>
        <taxon>Bacillales</taxon>
        <taxon>Bacillaceae</taxon>
        <taxon>Lysinibacillus</taxon>
    </lineage>
</organism>
<dbReference type="PANTHER" id="PTHR36834">
    <property type="entry name" value="MEMBRANE PROTEIN-RELATED"/>
    <property type="match status" value="1"/>
</dbReference>
<keyword evidence="1" id="KW-0812">Transmembrane</keyword>
<evidence type="ECO:0000313" key="3">
    <source>
        <dbReference type="EMBL" id="KGR84412.1"/>
    </source>
</evidence>
<dbReference type="RefSeq" id="WP_036155080.1">
    <property type="nucleotide sequence ID" value="NZ_AVCX01000005.1"/>
</dbReference>
<dbReference type="Proteomes" id="UP000030437">
    <property type="component" value="Unassembled WGS sequence"/>
</dbReference>
<comment type="caution">
    <text evidence="3">The sequence shown here is derived from an EMBL/GenBank/DDBJ whole genome shotgun (WGS) entry which is preliminary data.</text>
</comment>